<protein>
    <submittedName>
        <fullName evidence="1">Uncharacterized protein</fullName>
    </submittedName>
</protein>
<sequence length="59" mass="6658">MIKVCGILHVWLSSKDRCSKKVSGAGPASTICQAVRGTKKQVMMNNYIHHDLLYLYSEF</sequence>
<evidence type="ECO:0000313" key="1">
    <source>
        <dbReference type="EMBL" id="KRM52196.1"/>
    </source>
</evidence>
<proteinExistence type="predicted"/>
<organism evidence="1 2">
    <name type="scientific">Lentilactobacillus kefiri DSM 20587 = JCM 5818</name>
    <dbReference type="NCBI Taxonomy" id="1423764"/>
    <lineage>
        <taxon>Bacteria</taxon>
        <taxon>Bacillati</taxon>
        <taxon>Bacillota</taxon>
        <taxon>Bacilli</taxon>
        <taxon>Lactobacillales</taxon>
        <taxon>Lactobacillaceae</taxon>
        <taxon>Lentilactobacillus</taxon>
    </lineage>
</organism>
<dbReference type="Proteomes" id="UP000051164">
    <property type="component" value="Unassembled WGS sequence"/>
</dbReference>
<dbReference type="AlphaFoldDB" id="A0A8E1RIR0"/>
<dbReference type="EMBL" id="AYYV01000042">
    <property type="protein sequence ID" value="KRM52196.1"/>
    <property type="molecule type" value="Genomic_DNA"/>
</dbReference>
<name>A0A8E1RIR0_LENKE</name>
<evidence type="ECO:0000313" key="2">
    <source>
        <dbReference type="Proteomes" id="UP000051164"/>
    </source>
</evidence>
<comment type="caution">
    <text evidence="1">The sequence shown here is derived from an EMBL/GenBank/DDBJ whole genome shotgun (WGS) entry which is preliminary data.</text>
</comment>
<accession>A0A8E1RIR0</accession>
<reference evidence="1 2" key="1">
    <citation type="journal article" date="2015" name="Genome Announc.">
        <title>Expanding the biotechnology potential of lactobacilli through comparative genomics of 213 strains and associated genera.</title>
        <authorList>
            <person name="Sun Z."/>
            <person name="Harris H.M."/>
            <person name="McCann A."/>
            <person name="Guo C."/>
            <person name="Argimon S."/>
            <person name="Zhang W."/>
            <person name="Yang X."/>
            <person name="Jeffery I.B."/>
            <person name="Cooney J.C."/>
            <person name="Kagawa T.F."/>
            <person name="Liu W."/>
            <person name="Song Y."/>
            <person name="Salvetti E."/>
            <person name="Wrobel A."/>
            <person name="Rasinkangas P."/>
            <person name="Parkhill J."/>
            <person name="Rea M.C."/>
            <person name="O'Sullivan O."/>
            <person name="Ritari J."/>
            <person name="Douillard F.P."/>
            <person name="Paul Ross R."/>
            <person name="Yang R."/>
            <person name="Briner A.E."/>
            <person name="Felis G.E."/>
            <person name="de Vos W.M."/>
            <person name="Barrangou R."/>
            <person name="Klaenhammer T.R."/>
            <person name="Caufield P.W."/>
            <person name="Cui Y."/>
            <person name="Zhang H."/>
            <person name="O'Toole P.W."/>
        </authorList>
    </citation>
    <scope>NUCLEOTIDE SEQUENCE [LARGE SCALE GENOMIC DNA]</scope>
    <source>
        <strain evidence="1 2">DSM 20587</strain>
    </source>
</reference>
<gene>
    <name evidence="1" type="ORF">FC95_GL001391</name>
</gene>